<sequence>MSLPGLGIAGATVNQTSEIITDEKRPASIDIVRRDSSIQSSPELSGCHAPEPDFDPSIGAKPYSPFYRHATPSLSTEQLTWEARRANRRSRCAKDIESQIPESPTSDSQNKKLSKLWTKKKQPWEILQGLSKKQRIAAKLFIVILTLGTMVGIALGITSAVGGGVWKFDKREGSIRGYIVSL</sequence>
<proteinExistence type="predicted"/>
<feature type="region of interest" description="Disordered" evidence="1">
    <location>
        <begin position="91"/>
        <end position="114"/>
    </location>
</feature>
<gene>
    <name evidence="3" type="ORF">PHISCL_08633</name>
</gene>
<evidence type="ECO:0000313" key="4">
    <source>
        <dbReference type="Proteomes" id="UP000266188"/>
    </source>
</evidence>
<evidence type="ECO:0000313" key="3">
    <source>
        <dbReference type="EMBL" id="RJE19035.1"/>
    </source>
</evidence>
<keyword evidence="2" id="KW-1133">Transmembrane helix</keyword>
<feature type="compositionally biased region" description="Basic and acidic residues" evidence="1">
    <location>
        <begin position="21"/>
        <end position="36"/>
    </location>
</feature>
<dbReference type="OrthoDB" id="5387214at2759"/>
<keyword evidence="2" id="KW-0472">Membrane</keyword>
<reference evidence="4" key="1">
    <citation type="submission" date="2017-02" db="EMBL/GenBank/DDBJ databases">
        <authorList>
            <person name="Tafer H."/>
            <person name="Lopandic K."/>
        </authorList>
    </citation>
    <scope>NUCLEOTIDE SEQUENCE [LARGE SCALE GENOMIC DNA]</scope>
    <source>
        <strain evidence="4">CBS 366.77</strain>
    </source>
</reference>
<protein>
    <submittedName>
        <fullName evidence="3">Uncharacterized protein</fullName>
    </submittedName>
</protein>
<organism evidence="3 4">
    <name type="scientific">Aspergillus sclerotialis</name>
    <dbReference type="NCBI Taxonomy" id="2070753"/>
    <lineage>
        <taxon>Eukaryota</taxon>
        <taxon>Fungi</taxon>
        <taxon>Dikarya</taxon>
        <taxon>Ascomycota</taxon>
        <taxon>Pezizomycotina</taxon>
        <taxon>Eurotiomycetes</taxon>
        <taxon>Eurotiomycetidae</taxon>
        <taxon>Eurotiales</taxon>
        <taxon>Aspergillaceae</taxon>
        <taxon>Aspergillus</taxon>
        <taxon>Aspergillus subgen. Polypaecilum</taxon>
    </lineage>
</organism>
<feature type="transmembrane region" description="Helical" evidence="2">
    <location>
        <begin position="140"/>
        <end position="166"/>
    </location>
</feature>
<keyword evidence="2" id="KW-0812">Transmembrane</keyword>
<dbReference type="AlphaFoldDB" id="A0A3A2ZMD6"/>
<dbReference type="EMBL" id="MVGC01000459">
    <property type="protein sequence ID" value="RJE19035.1"/>
    <property type="molecule type" value="Genomic_DNA"/>
</dbReference>
<evidence type="ECO:0000256" key="1">
    <source>
        <dbReference type="SAM" id="MobiDB-lite"/>
    </source>
</evidence>
<keyword evidence="4" id="KW-1185">Reference proteome</keyword>
<dbReference type="Proteomes" id="UP000266188">
    <property type="component" value="Unassembled WGS sequence"/>
</dbReference>
<accession>A0A3A2ZMD6</accession>
<name>A0A3A2ZMD6_9EURO</name>
<comment type="caution">
    <text evidence="3">The sequence shown here is derived from an EMBL/GenBank/DDBJ whole genome shotgun (WGS) entry which is preliminary data.</text>
</comment>
<feature type="region of interest" description="Disordered" evidence="1">
    <location>
        <begin position="19"/>
        <end position="61"/>
    </location>
</feature>
<evidence type="ECO:0000256" key="2">
    <source>
        <dbReference type="SAM" id="Phobius"/>
    </source>
</evidence>